<dbReference type="AlphaFoldDB" id="A0A3N4LSF6"/>
<sequence length="218" mass="24727">MGRKDNLFFLIRQGWESNKIAAIIDSKAYRTLGSYSIWGLSEKEEDAIVHIDSLARGLCLFDGPGKDLPTSVDEVEPTHLESLIKSGEAALVALVPEEEQMNDTITVFLHTVCQVSGCIKPLKEDKDMLFRKERESASSPEPMSEVEDANKDTTPYAPKQLVLKKRERESRTQEPYTHTPEHSAPKQEADPDLEVVIEHEPSTEDRILEIRYTVEDRF</sequence>
<evidence type="ECO:0000256" key="1">
    <source>
        <dbReference type="SAM" id="MobiDB-lite"/>
    </source>
</evidence>
<evidence type="ECO:0000313" key="2">
    <source>
        <dbReference type="EMBL" id="RPB23571.1"/>
    </source>
</evidence>
<dbReference type="Proteomes" id="UP000267821">
    <property type="component" value="Unassembled WGS sequence"/>
</dbReference>
<proteinExistence type="predicted"/>
<feature type="region of interest" description="Disordered" evidence="1">
    <location>
        <begin position="132"/>
        <end position="204"/>
    </location>
</feature>
<protein>
    <submittedName>
        <fullName evidence="2">Uncharacterized protein</fullName>
    </submittedName>
</protein>
<name>A0A3N4LSF6_9PEZI</name>
<keyword evidence="3" id="KW-1185">Reference proteome</keyword>
<feature type="compositionally biased region" description="Basic and acidic residues" evidence="1">
    <location>
        <begin position="179"/>
        <end position="189"/>
    </location>
</feature>
<dbReference type="InParanoid" id="A0A3N4LSF6"/>
<organism evidence="2 3">
    <name type="scientific">Terfezia boudieri ATCC MYA-4762</name>
    <dbReference type="NCBI Taxonomy" id="1051890"/>
    <lineage>
        <taxon>Eukaryota</taxon>
        <taxon>Fungi</taxon>
        <taxon>Dikarya</taxon>
        <taxon>Ascomycota</taxon>
        <taxon>Pezizomycotina</taxon>
        <taxon>Pezizomycetes</taxon>
        <taxon>Pezizales</taxon>
        <taxon>Pezizaceae</taxon>
        <taxon>Terfezia</taxon>
    </lineage>
</organism>
<reference evidence="2 3" key="1">
    <citation type="journal article" date="2018" name="Nat. Ecol. Evol.">
        <title>Pezizomycetes genomes reveal the molecular basis of ectomycorrhizal truffle lifestyle.</title>
        <authorList>
            <person name="Murat C."/>
            <person name="Payen T."/>
            <person name="Noel B."/>
            <person name="Kuo A."/>
            <person name="Morin E."/>
            <person name="Chen J."/>
            <person name="Kohler A."/>
            <person name="Krizsan K."/>
            <person name="Balestrini R."/>
            <person name="Da Silva C."/>
            <person name="Montanini B."/>
            <person name="Hainaut M."/>
            <person name="Levati E."/>
            <person name="Barry K.W."/>
            <person name="Belfiori B."/>
            <person name="Cichocki N."/>
            <person name="Clum A."/>
            <person name="Dockter R.B."/>
            <person name="Fauchery L."/>
            <person name="Guy J."/>
            <person name="Iotti M."/>
            <person name="Le Tacon F."/>
            <person name="Lindquist E.A."/>
            <person name="Lipzen A."/>
            <person name="Malagnac F."/>
            <person name="Mello A."/>
            <person name="Molinier V."/>
            <person name="Miyauchi S."/>
            <person name="Poulain J."/>
            <person name="Riccioni C."/>
            <person name="Rubini A."/>
            <person name="Sitrit Y."/>
            <person name="Splivallo R."/>
            <person name="Traeger S."/>
            <person name="Wang M."/>
            <person name="Zifcakova L."/>
            <person name="Wipf D."/>
            <person name="Zambonelli A."/>
            <person name="Paolocci F."/>
            <person name="Nowrousian M."/>
            <person name="Ottonello S."/>
            <person name="Baldrian P."/>
            <person name="Spatafora J.W."/>
            <person name="Henrissat B."/>
            <person name="Nagy L.G."/>
            <person name="Aury J.M."/>
            <person name="Wincker P."/>
            <person name="Grigoriev I.V."/>
            <person name="Bonfante P."/>
            <person name="Martin F.M."/>
        </authorList>
    </citation>
    <scope>NUCLEOTIDE SEQUENCE [LARGE SCALE GENOMIC DNA]</scope>
    <source>
        <strain evidence="2 3">ATCC MYA-4762</strain>
    </source>
</reference>
<evidence type="ECO:0000313" key="3">
    <source>
        <dbReference type="Proteomes" id="UP000267821"/>
    </source>
</evidence>
<dbReference type="EMBL" id="ML121545">
    <property type="protein sequence ID" value="RPB23571.1"/>
    <property type="molecule type" value="Genomic_DNA"/>
</dbReference>
<accession>A0A3N4LSF6</accession>
<gene>
    <name evidence="2" type="ORF">L211DRAFT_849557</name>
</gene>
<dbReference type="OrthoDB" id="5497133at2759"/>